<name>A0A0L0DJN7_THETB</name>
<dbReference type="Gene3D" id="2.130.10.130">
    <property type="entry name" value="Integrin alpha, N-terminal"/>
    <property type="match status" value="5"/>
</dbReference>
<dbReference type="InterPro" id="IPR013517">
    <property type="entry name" value="FG-GAP"/>
</dbReference>
<evidence type="ECO:0000256" key="1">
    <source>
        <dbReference type="ARBA" id="ARBA00022729"/>
    </source>
</evidence>
<dbReference type="PANTHER" id="PTHR44103">
    <property type="entry name" value="PROPROTEIN CONVERTASE P"/>
    <property type="match status" value="1"/>
</dbReference>
<dbReference type="OrthoDB" id="10250728at2759"/>
<reference evidence="2 3" key="1">
    <citation type="submission" date="2010-05" db="EMBL/GenBank/DDBJ databases">
        <title>The Genome Sequence of Thecamonas trahens ATCC 50062.</title>
        <authorList>
            <consortium name="The Broad Institute Genome Sequencing Platform"/>
            <person name="Russ C."/>
            <person name="Cuomo C."/>
            <person name="Shea T."/>
            <person name="Young S.K."/>
            <person name="Zeng Q."/>
            <person name="Koehrsen M."/>
            <person name="Haas B."/>
            <person name="Borodovsky M."/>
            <person name="Guigo R."/>
            <person name="Alvarado L."/>
            <person name="Berlin A."/>
            <person name="Bochicchio J."/>
            <person name="Borenstein D."/>
            <person name="Chapman S."/>
            <person name="Chen Z."/>
            <person name="Freedman E."/>
            <person name="Gellesch M."/>
            <person name="Goldberg J."/>
            <person name="Griggs A."/>
            <person name="Gujja S."/>
            <person name="Heilman E."/>
            <person name="Heiman D."/>
            <person name="Hepburn T."/>
            <person name="Howarth C."/>
            <person name="Jen D."/>
            <person name="Larson L."/>
            <person name="Mehta T."/>
            <person name="Park D."/>
            <person name="Pearson M."/>
            <person name="Roberts A."/>
            <person name="Saif S."/>
            <person name="Shenoy N."/>
            <person name="Sisk P."/>
            <person name="Stolte C."/>
            <person name="Sykes S."/>
            <person name="Thomson T."/>
            <person name="Walk T."/>
            <person name="White J."/>
            <person name="Yandava C."/>
            <person name="Burger G."/>
            <person name="Gray M.W."/>
            <person name="Holland P.W.H."/>
            <person name="King N."/>
            <person name="Lang F.B.F."/>
            <person name="Roger A.J."/>
            <person name="Ruiz-Trillo I."/>
            <person name="Lander E."/>
            <person name="Nusbaum C."/>
        </authorList>
    </citation>
    <scope>NUCLEOTIDE SEQUENCE [LARGE SCALE GENOMIC DNA]</scope>
    <source>
        <strain evidence="2 3">ATCC 50062</strain>
    </source>
</reference>
<dbReference type="OMA" id="NTIAWHR"/>
<gene>
    <name evidence="2" type="ORF">AMSG_08491</name>
</gene>
<dbReference type="Proteomes" id="UP000054408">
    <property type="component" value="Unassembled WGS sequence"/>
</dbReference>
<keyword evidence="3" id="KW-1185">Reference proteome</keyword>
<keyword evidence="1" id="KW-0732">Signal</keyword>
<accession>A0A0L0DJN7</accession>
<dbReference type="SUPFAM" id="SSF69318">
    <property type="entry name" value="Integrin alpha N-terminal domain"/>
    <property type="match status" value="4"/>
</dbReference>
<protein>
    <submittedName>
        <fullName evidence="2">Fibronectin type III domain-containing protein</fullName>
    </submittedName>
</protein>
<dbReference type="PANTHER" id="PTHR44103:SF1">
    <property type="entry name" value="PROPROTEIN CONVERTASE P"/>
    <property type="match status" value="1"/>
</dbReference>
<evidence type="ECO:0000313" key="3">
    <source>
        <dbReference type="Proteomes" id="UP000054408"/>
    </source>
</evidence>
<dbReference type="EMBL" id="GL349474">
    <property type="protein sequence ID" value="KNC52624.1"/>
    <property type="molecule type" value="Genomic_DNA"/>
</dbReference>
<evidence type="ECO:0000313" key="2">
    <source>
        <dbReference type="EMBL" id="KNC52624.1"/>
    </source>
</evidence>
<dbReference type="Pfam" id="PF13517">
    <property type="entry name" value="FG-GAP_3"/>
    <property type="match status" value="8"/>
</dbReference>
<dbReference type="RefSeq" id="XP_013755180.1">
    <property type="nucleotide sequence ID" value="XM_013899726.1"/>
</dbReference>
<dbReference type="InterPro" id="IPR028994">
    <property type="entry name" value="Integrin_alpha_N"/>
</dbReference>
<proteinExistence type="predicted"/>
<organism evidence="2 3">
    <name type="scientific">Thecamonas trahens ATCC 50062</name>
    <dbReference type="NCBI Taxonomy" id="461836"/>
    <lineage>
        <taxon>Eukaryota</taxon>
        <taxon>Apusozoa</taxon>
        <taxon>Apusomonadida</taxon>
        <taxon>Apusomonadidae</taxon>
        <taxon>Thecamonas</taxon>
    </lineage>
</organism>
<sequence length="1314" mass="134066">MKLSQTRSLSLMATWVVGVILLAGFVALGAMAAPDIPQCTAEVDLPYTMVAMENKLPDETIVADVDGDGWSDVVYVGMDGGSGELVGYVAWHRFNNESGAFDSQRLAFTHAGSIVKDVAAADCDGDGDKDLVVVVEDGKSIAWLENIDGRGAFAAPRSAASGVTVGTHLAAADVDGDGDVDVVVATGDALYAMVNTDGAGKFGPLTAISSSLSSITALVVADLDNDGDADLATASDGDNTIAWHRNSGTGSYAKVVVSSAAAAAKAVVAVDINGDTHVDLASASQNDNKIAWYANSGAGLFGGEQIVSTGIQLATKLAATDVDGDGLPDLVAAASQALTRRVVWFRNTGAGFAGETPLEPGLEPQAMVAFDCDGDGDGDVVTVKASPGELTVHLNDDGAGSAWTNRVLTMWSQRKQAIVVADLDADGDLDLAVASDAGTALLWHENTGTGAFSEARLISTSSALAASLAVADFDGDGGADVAVAFKADMKVAWHRNMDGRGNFSTELVVQSGLVQPVWIAAGDIDGDTDVDLVMASTAATVVWFNNTDGNGAWSAANVIASATVSNAVYLGDMDGNGAADVVVAGLPLFWMPGLGSGGFSAMRELDSDTETSGAALGDVDSDGDVDVVAMPVSGIWIAVYENLGAGLFGSRLVIASANSPVAVVLGDINDDGYIDVMTTRVDDVVVHFGSSSGLQHFTSPQTLGSAQDGPGALVVGDLSGDGRLDVVVGSRNDMRIVVYRNMETRRKPIMGPGYTSGADVLVAADFDNDGDLDVAEGGYNMPLVWRPNIDGLASFGQGRQVEGTSNVEVLAVGDVNQDGSADIVAGFAFPTRQVGWYDNVDGLGGFSSINVVTGAGAVGHDPVSLVIGDVNADGYVDVVLTTAGGGQVVWLANSGAAGGLWPMQVVMASAPLVGDAVVSDFDGDGIVDVAAAVRGTGLVEWFVNNGTGLLSGRPPAATMDQVQFLHADDVDGDNDVDLVCSSLSAVAWLENSDGAGSFVTHVVSAPLSPISDMAVGDVDGDGRIDIVTGDDTGLVFYMGSPVPDVFVANVQRYDTSFVSLLAADVDGDLAKEVMATGVSGGVSALRLASRTALVKFRPRTLSGSDGTSTCATAPFSLSCLSARVRGASKCVTDTIVLAPGRYSCSSTGHAMLTRSVLISGPAQGDVHFECEGGVLFDVAPPGALELANMTISGLGTVNSLATGAPGLRVVGAGARLVLREVEIRDAESRRELTSVATYAGLGGALLVLDGGVVEGHNVTMARCSAFDAGGAVYASGAGSRISLVASRIVNSFAGWRAAGWHSPTEQGWSWSDVS</sequence>
<dbReference type="GeneID" id="25567175"/>